<dbReference type="RefSeq" id="WP_177174899.1">
    <property type="nucleotide sequence ID" value="NZ_FOGJ01000012.1"/>
</dbReference>
<accession>A0A1H9SLT6</accession>
<name>A0A1H9SLT6_BUTFI</name>
<dbReference type="Proteomes" id="UP000182584">
    <property type="component" value="Unassembled WGS sequence"/>
</dbReference>
<gene>
    <name evidence="1" type="ORF">SAMN04487884_112100</name>
</gene>
<evidence type="ECO:0000313" key="1">
    <source>
        <dbReference type="EMBL" id="SER85911.1"/>
    </source>
</evidence>
<dbReference type="EMBL" id="FOGJ01000012">
    <property type="protein sequence ID" value="SER85911.1"/>
    <property type="molecule type" value="Genomic_DNA"/>
</dbReference>
<proteinExistence type="predicted"/>
<reference evidence="1 2" key="1">
    <citation type="submission" date="2016-10" db="EMBL/GenBank/DDBJ databases">
        <authorList>
            <person name="de Groot N.N."/>
        </authorList>
    </citation>
    <scope>NUCLEOTIDE SEQUENCE [LARGE SCALE GENOMIC DNA]</scope>
    <source>
        <strain evidence="1 2">AR40</strain>
    </source>
</reference>
<evidence type="ECO:0000313" key="2">
    <source>
        <dbReference type="Proteomes" id="UP000182584"/>
    </source>
</evidence>
<protein>
    <submittedName>
        <fullName evidence="1">Uncharacterized protein</fullName>
    </submittedName>
</protein>
<dbReference type="AlphaFoldDB" id="A0A1H9SLT6"/>
<sequence>MDKKTIDSKDQDFPELTVKKSPKTKALENAPEEVLAKAIRDAMSKDRNKH</sequence>
<organism evidence="1 2">
    <name type="scientific">Butyrivibrio fibrisolvens</name>
    <dbReference type="NCBI Taxonomy" id="831"/>
    <lineage>
        <taxon>Bacteria</taxon>
        <taxon>Bacillati</taxon>
        <taxon>Bacillota</taxon>
        <taxon>Clostridia</taxon>
        <taxon>Lachnospirales</taxon>
        <taxon>Lachnospiraceae</taxon>
        <taxon>Butyrivibrio</taxon>
    </lineage>
</organism>